<dbReference type="EMBL" id="CAEY01001347">
    <property type="status" value="NOT_ANNOTATED_CDS"/>
    <property type="molecule type" value="Genomic_DNA"/>
</dbReference>
<name>T1K193_TETUR</name>
<evidence type="ECO:0000313" key="2">
    <source>
        <dbReference type="EnsemblMetazoa" id="tetur04g00520.1"/>
    </source>
</evidence>
<sequence length="76" mass="8270">MTRVSQRTPGGGRSTCRSLKLKTELASASKEVGPRDNADPQKSTTKMTGSRPISEVKQFRAGLVLGRETTWEPPVL</sequence>
<dbReference type="EnsemblMetazoa" id="tetur04g00520.1">
    <property type="protein sequence ID" value="tetur04g00520.1"/>
    <property type="gene ID" value="tetur04g00520"/>
</dbReference>
<feature type="region of interest" description="Disordered" evidence="1">
    <location>
        <begin position="1"/>
        <end position="54"/>
    </location>
</feature>
<proteinExistence type="predicted"/>
<evidence type="ECO:0000313" key="3">
    <source>
        <dbReference type="Proteomes" id="UP000015104"/>
    </source>
</evidence>
<dbReference type="Proteomes" id="UP000015104">
    <property type="component" value="Unassembled WGS sequence"/>
</dbReference>
<organism evidence="2 3">
    <name type="scientific">Tetranychus urticae</name>
    <name type="common">Two-spotted spider mite</name>
    <dbReference type="NCBI Taxonomy" id="32264"/>
    <lineage>
        <taxon>Eukaryota</taxon>
        <taxon>Metazoa</taxon>
        <taxon>Ecdysozoa</taxon>
        <taxon>Arthropoda</taxon>
        <taxon>Chelicerata</taxon>
        <taxon>Arachnida</taxon>
        <taxon>Acari</taxon>
        <taxon>Acariformes</taxon>
        <taxon>Trombidiformes</taxon>
        <taxon>Prostigmata</taxon>
        <taxon>Eleutherengona</taxon>
        <taxon>Raphignathae</taxon>
        <taxon>Tetranychoidea</taxon>
        <taxon>Tetranychidae</taxon>
        <taxon>Tetranychus</taxon>
    </lineage>
</organism>
<reference evidence="2" key="2">
    <citation type="submission" date="2015-06" db="UniProtKB">
        <authorList>
            <consortium name="EnsemblMetazoa"/>
        </authorList>
    </citation>
    <scope>IDENTIFICATION</scope>
</reference>
<protein>
    <submittedName>
        <fullName evidence="2">Uncharacterized protein</fullName>
    </submittedName>
</protein>
<evidence type="ECO:0000256" key="1">
    <source>
        <dbReference type="SAM" id="MobiDB-lite"/>
    </source>
</evidence>
<dbReference type="HOGENOM" id="CLU_2657629_0_0_1"/>
<reference evidence="3" key="1">
    <citation type="submission" date="2011-08" db="EMBL/GenBank/DDBJ databases">
        <authorList>
            <person name="Rombauts S."/>
        </authorList>
    </citation>
    <scope>NUCLEOTIDE SEQUENCE</scope>
    <source>
        <strain evidence="3">London</strain>
    </source>
</reference>
<accession>T1K193</accession>
<dbReference type="AlphaFoldDB" id="T1K193"/>
<keyword evidence="3" id="KW-1185">Reference proteome</keyword>